<dbReference type="Proteomes" id="UP001058974">
    <property type="component" value="Chromosome 7"/>
</dbReference>
<dbReference type="Gene3D" id="2.60.40.10">
    <property type="entry name" value="Immunoglobulins"/>
    <property type="match status" value="1"/>
</dbReference>
<dbReference type="PROSITE" id="PS51166">
    <property type="entry name" value="CBM20"/>
    <property type="match status" value="1"/>
</dbReference>
<dbReference type="SUPFAM" id="SSF49452">
    <property type="entry name" value="Starch-binding domain-like"/>
    <property type="match status" value="1"/>
</dbReference>
<dbReference type="PANTHER" id="PTHR15048">
    <property type="entry name" value="STARCH-BINDING DOMAIN-CONTAINING PROTEIN 1"/>
    <property type="match status" value="1"/>
</dbReference>
<dbReference type="EMBL" id="JAMSHJ010000007">
    <property type="protein sequence ID" value="KAI5392032.1"/>
    <property type="molecule type" value="Genomic_DNA"/>
</dbReference>
<feature type="region of interest" description="Disordered" evidence="1">
    <location>
        <begin position="282"/>
        <end position="313"/>
    </location>
</feature>
<dbReference type="InterPro" id="IPR013784">
    <property type="entry name" value="Carb-bd-like_fold"/>
</dbReference>
<feature type="domain" description="CBM20" evidence="2">
    <location>
        <begin position="87"/>
        <end position="189"/>
    </location>
</feature>
<organism evidence="3 4">
    <name type="scientific">Pisum sativum</name>
    <name type="common">Garden pea</name>
    <name type="synonym">Lathyrus oleraceus</name>
    <dbReference type="NCBI Taxonomy" id="3888"/>
    <lineage>
        <taxon>Eukaryota</taxon>
        <taxon>Viridiplantae</taxon>
        <taxon>Streptophyta</taxon>
        <taxon>Embryophyta</taxon>
        <taxon>Tracheophyta</taxon>
        <taxon>Spermatophyta</taxon>
        <taxon>Magnoliopsida</taxon>
        <taxon>eudicotyledons</taxon>
        <taxon>Gunneridae</taxon>
        <taxon>Pentapetalae</taxon>
        <taxon>rosids</taxon>
        <taxon>fabids</taxon>
        <taxon>Fabales</taxon>
        <taxon>Fabaceae</taxon>
        <taxon>Papilionoideae</taxon>
        <taxon>50 kb inversion clade</taxon>
        <taxon>NPAAA clade</taxon>
        <taxon>Hologalegina</taxon>
        <taxon>IRL clade</taxon>
        <taxon>Fabeae</taxon>
        <taxon>Lathyrus</taxon>
    </lineage>
</organism>
<reference evidence="3 4" key="1">
    <citation type="journal article" date="2022" name="Nat. Genet.">
        <title>Improved pea reference genome and pan-genome highlight genomic features and evolutionary characteristics.</title>
        <authorList>
            <person name="Yang T."/>
            <person name="Liu R."/>
            <person name="Luo Y."/>
            <person name="Hu S."/>
            <person name="Wang D."/>
            <person name="Wang C."/>
            <person name="Pandey M.K."/>
            <person name="Ge S."/>
            <person name="Xu Q."/>
            <person name="Li N."/>
            <person name="Li G."/>
            <person name="Huang Y."/>
            <person name="Saxena R.K."/>
            <person name="Ji Y."/>
            <person name="Li M."/>
            <person name="Yan X."/>
            <person name="He Y."/>
            <person name="Liu Y."/>
            <person name="Wang X."/>
            <person name="Xiang C."/>
            <person name="Varshney R.K."/>
            <person name="Ding H."/>
            <person name="Gao S."/>
            <person name="Zong X."/>
        </authorList>
    </citation>
    <scope>NUCLEOTIDE SEQUENCE [LARGE SCALE GENOMIC DNA]</scope>
    <source>
        <strain evidence="3 4">cv. Zhongwan 6</strain>
    </source>
</reference>
<evidence type="ECO:0000259" key="2">
    <source>
        <dbReference type="PROSITE" id="PS51166"/>
    </source>
</evidence>
<comment type="caution">
    <text evidence="3">The sequence shown here is derived from an EMBL/GenBank/DDBJ whole genome shotgun (WGS) entry which is preliminary data.</text>
</comment>
<feature type="compositionally biased region" description="Basic and acidic residues" evidence="1">
    <location>
        <begin position="299"/>
        <end position="313"/>
    </location>
</feature>
<dbReference type="InterPro" id="IPR002044">
    <property type="entry name" value="CBM20"/>
</dbReference>
<dbReference type="SMART" id="SM01065">
    <property type="entry name" value="CBM_2"/>
    <property type="match status" value="1"/>
</dbReference>
<evidence type="ECO:0000313" key="3">
    <source>
        <dbReference type="EMBL" id="KAI5392032.1"/>
    </source>
</evidence>
<dbReference type="GO" id="GO:0016020">
    <property type="term" value="C:membrane"/>
    <property type="evidence" value="ECO:0007669"/>
    <property type="project" value="TreeGrafter"/>
</dbReference>
<proteinExistence type="predicted"/>
<accession>A0A9D4ZZV0</accession>
<dbReference type="AlphaFoldDB" id="A0A9D4ZZV0"/>
<dbReference type="InterPro" id="IPR013783">
    <property type="entry name" value="Ig-like_fold"/>
</dbReference>
<protein>
    <recommendedName>
        <fullName evidence="2">CBM20 domain-containing protein</fullName>
    </recommendedName>
</protein>
<dbReference type="PANTHER" id="PTHR15048:SF0">
    <property type="entry name" value="STARCH-BINDING DOMAIN-CONTAINING PROTEIN 1"/>
    <property type="match status" value="1"/>
</dbReference>
<dbReference type="Pfam" id="PF00686">
    <property type="entry name" value="CBM_20"/>
    <property type="match status" value="1"/>
</dbReference>
<keyword evidence="4" id="KW-1185">Reference proteome</keyword>
<evidence type="ECO:0000313" key="4">
    <source>
        <dbReference type="Proteomes" id="UP001058974"/>
    </source>
</evidence>
<evidence type="ECO:0000256" key="1">
    <source>
        <dbReference type="SAM" id="MobiDB-lite"/>
    </source>
</evidence>
<dbReference type="GO" id="GO:2001070">
    <property type="term" value="F:starch binding"/>
    <property type="evidence" value="ECO:0007669"/>
    <property type="project" value="InterPro"/>
</dbReference>
<sequence>MKAFTSFSSKPINLKLRSLSPRVDFHVSDRPFSCFTIPFRNEQKGSIFCVLKVVQNRGFYPLHAVPSEHQEVELEAVEPQVQQSEQTNESKLVRIEFRLLKDCDFGEQFLIVGDDPMLGSWNPLDALLMTWSDGHIWTLELDMPAGKSIQYKFILKGIEDDIIWQPGSDRIIQTWETMNRIIVYEDWENAELQKVIEEDKFSQSNEEPQVLSELSTFTETLDDSRDKMEFVVSSVSGIEDTRIHDKQKLIDEQVLQQITGDIISSSIEKPMAIIAENIGSSDDRLKSTSHMTNKSNVIRKSEGSEDGSQKDDKIRYSGYNGNAAALNNQEGTIVEGSLIDLKGGPVLVPGLMQPTEKEADRGEVVEEEKTAIKSLTETFETHDQIIPEDQESDDDTAEEINTTINDELSFHEEQFHLAPTMEETSNAEPIHGNALRNDVEWGRETVKKFLTKFGLL</sequence>
<dbReference type="Gramene" id="Psat07G0671800-T2">
    <property type="protein sequence ID" value="KAI5392032.1"/>
    <property type="gene ID" value="KIW84_076718"/>
</dbReference>
<name>A0A9D4ZZV0_PEA</name>
<gene>
    <name evidence="3" type="ORF">KIW84_076718</name>
</gene>
<feature type="compositionally biased region" description="Polar residues" evidence="1">
    <location>
        <begin position="288"/>
        <end position="298"/>
    </location>
</feature>
<dbReference type="CDD" id="cd05467">
    <property type="entry name" value="CBM20"/>
    <property type="match status" value="1"/>
</dbReference>